<dbReference type="EMBL" id="FNLM01000034">
    <property type="protein sequence ID" value="SDU47072.1"/>
    <property type="molecule type" value="Genomic_DNA"/>
</dbReference>
<reference evidence="4 5" key="1">
    <citation type="submission" date="2016-10" db="EMBL/GenBank/DDBJ databases">
        <authorList>
            <person name="de Groot N.N."/>
        </authorList>
    </citation>
    <scope>NUCLEOTIDE SEQUENCE [LARGE SCALE GENOMIC DNA]</scope>
    <source>
        <strain evidence="4 5">DSM 44215</strain>
    </source>
</reference>
<gene>
    <name evidence="4" type="ORF">SAMN04488548_1341407</name>
</gene>
<sequence length="200" mass="21639">MSSPTRWAGVPLEDRRAERRAILIAAAFDIFGGTGPETELSVRSVCRHCGFNTRYFYESFADTDELLGAVYDATAAELGAVVEAAMTTAGRSVRARTRAGMLAVLGHASEDPRRGRILFTEALTNPVLAQRRAATQNMLFELSFAEADSRETDPLTGRVRAAIFTGAMAELAQQFLAGSLGDDLERVVDEALATLIPGRR</sequence>
<accession>A0A1H2ISN8</accession>
<evidence type="ECO:0000313" key="4">
    <source>
        <dbReference type="EMBL" id="SDU47072.1"/>
    </source>
</evidence>
<protein>
    <submittedName>
        <fullName evidence="4">DNA-binding transcriptional regulator, AcrR family</fullName>
    </submittedName>
</protein>
<dbReference type="AlphaFoldDB" id="A0A1H2ISN8"/>
<dbReference type="InterPro" id="IPR009057">
    <property type="entry name" value="Homeodomain-like_sf"/>
</dbReference>
<keyword evidence="1 2" id="KW-0238">DNA-binding</keyword>
<dbReference type="STRING" id="158898.SAMN04488548_1341407"/>
<dbReference type="GO" id="GO:0003677">
    <property type="term" value="F:DNA binding"/>
    <property type="evidence" value="ECO:0007669"/>
    <property type="project" value="UniProtKB-UniRule"/>
</dbReference>
<evidence type="ECO:0000313" key="5">
    <source>
        <dbReference type="Proteomes" id="UP000183180"/>
    </source>
</evidence>
<dbReference type="SUPFAM" id="SSF46689">
    <property type="entry name" value="Homeodomain-like"/>
    <property type="match status" value="1"/>
</dbReference>
<proteinExistence type="predicted"/>
<evidence type="ECO:0000256" key="1">
    <source>
        <dbReference type="ARBA" id="ARBA00023125"/>
    </source>
</evidence>
<dbReference type="OrthoDB" id="3783612at2"/>
<dbReference type="Proteomes" id="UP000183180">
    <property type="component" value="Unassembled WGS sequence"/>
</dbReference>
<dbReference type="PROSITE" id="PS50977">
    <property type="entry name" value="HTH_TETR_2"/>
    <property type="match status" value="1"/>
</dbReference>
<evidence type="ECO:0000259" key="3">
    <source>
        <dbReference type="PROSITE" id="PS50977"/>
    </source>
</evidence>
<organism evidence="4 5">
    <name type="scientific">Gordonia westfalica</name>
    <dbReference type="NCBI Taxonomy" id="158898"/>
    <lineage>
        <taxon>Bacteria</taxon>
        <taxon>Bacillati</taxon>
        <taxon>Actinomycetota</taxon>
        <taxon>Actinomycetes</taxon>
        <taxon>Mycobacteriales</taxon>
        <taxon>Gordoniaceae</taxon>
        <taxon>Gordonia</taxon>
    </lineage>
</organism>
<evidence type="ECO:0000256" key="2">
    <source>
        <dbReference type="PROSITE-ProRule" id="PRU00335"/>
    </source>
</evidence>
<dbReference type="RefSeq" id="WP_074849840.1">
    <property type="nucleotide sequence ID" value="NZ_FNLM01000034.1"/>
</dbReference>
<name>A0A1H2ISN8_9ACTN</name>
<dbReference type="InterPro" id="IPR001647">
    <property type="entry name" value="HTH_TetR"/>
</dbReference>
<feature type="DNA-binding region" description="H-T-H motif" evidence="2">
    <location>
        <begin position="41"/>
        <end position="60"/>
    </location>
</feature>
<feature type="domain" description="HTH tetR-type" evidence="3">
    <location>
        <begin position="17"/>
        <end position="78"/>
    </location>
</feature>
<dbReference type="Gene3D" id="1.10.357.10">
    <property type="entry name" value="Tetracycline Repressor, domain 2"/>
    <property type="match status" value="1"/>
</dbReference>